<dbReference type="Proteomes" id="UP000276309">
    <property type="component" value="Chromosome"/>
</dbReference>
<keyword evidence="4" id="KW-1185">Reference proteome</keyword>
<dbReference type="GO" id="GO:0000160">
    <property type="term" value="P:phosphorelay signal transduction system"/>
    <property type="evidence" value="ECO:0007669"/>
    <property type="project" value="InterPro"/>
</dbReference>
<sequence length="133" mass="15393">MKILFIEDDQVETMKMKRTLAKLQLKHELILAENGEDALNKLKDSSRLPDLILLDLNMPRMNGCEFLKAIKQDNSYKNIPSVVLTTSQNRDDLLDCYSSGIAGYVTKPLKYDDYVEKMRKVFAYWEVNDLLTV</sequence>
<reference evidence="3 4" key="1">
    <citation type="submission" date="2018-08" db="EMBL/GenBank/DDBJ databases">
        <title>The reduced genetic potential of extracellular carbohydrate catabolism in Euzebyella marina RN62, a Flavobacteriia bacterium isolated from the hadal water.</title>
        <authorList>
            <person name="Xue C."/>
        </authorList>
    </citation>
    <scope>NUCLEOTIDE SEQUENCE [LARGE SCALE GENOMIC DNA]</scope>
    <source>
        <strain evidence="3 4">RN62</strain>
    </source>
</reference>
<feature type="modified residue" description="4-aspartylphosphate" evidence="1">
    <location>
        <position position="55"/>
    </location>
</feature>
<dbReference type="PANTHER" id="PTHR44520:SF2">
    <property type="entry name" value="RESPONSE REGULATOR RCP1"/>
    <property type="match status" value="1"/>
</dbReference>
<dbReference type="EMBL" id="CP032050">
    <property type="protein sequence ID" value="AYN67698.1"/>
    <property type="molecule type" value="Genomic_DNA"/>
</dbReference>
<name>A0A3G2L637_9FLAO</name>
<dbReference type="SUPFAM" id="SSF52172">
    <property type="entry name" value="CheY-like"/>
    <property type="match status" value="1"/>
</dbReference>
<dbReference type="CDD" id="cd17557">
    <property type="entry name" value="REC_Rcp-like"/>
    <property type="match status" value="1"/>
</dbReference>
<proteinExistence type="predicted"/>
<evidence type="ECO:0000256" key="1">
    <source>
        <dbReference type="PROSITE-ProRule" id="PRU00169"/>
    </source>
</evidence>
<accession>A0A3G2L637</accession>
<dbReference type="PROSITE" id="PS50110">
    <property type="entry name" value="RESPONSE_REGULATORY"/>
    <property type="match status" value="1"/>
</dbReference>
<dbReference type="InterPro" id="IPR052893">
    <property type="entry name" value="TCS_response_regulator"/>
</dbReference>
<protein>
    <submittedName>
        <fullName evidence="3">Response regulator</fullName>
    </submittedName>
</protein>
<dbReference type="PANTHER" id="PTHR44520">
    <property type="entry name" value="RESPONSE REGULATOR RCP1-RELATED"/>
    <property type="match status" value="1"/>
</dbReference>
<evidence type="ECO:0000259" key="2">
    <source>
        <dbReference type="PROSITE" id="PS50110"/>
    </source>
</evidence>
<dbReference type="InterPro" id="IPR001789">
    <property type="entry name" value="Sig_transdc_resp-reg_receiver"/>
</dbReference>
<evidence type="ECO:0000313" key="3">
    <source>
        <dbReference type="EMBL" id="AYN67698.1"/>
    </source>
</evidence>
<dbReference type="RefSeq" id="WP_121848714.1">
    <property type="nucleotide sequence ID" value="NZ_CP032050.1"/>
</dbReference>
<dbReference type="Pfam" id="PF00072">
    <property type="entry name" value="Response_reg"/>
    <property type="match status" value="1"/>
</dbReference>
<dbReference type="AlphaFoldDB" id="A0A3G2L637"/>
<dbReference type="KEGG" id="emar:D1013_10105"/>
<feature type="domain" description="Response regulatory" evidence="2">
    <location>
        <begin position="2"/>
        <end position="122"/>
    </location>
</feature>
<dbReference type="Gene3D" id="3.40.50.2300">
    <property type="match status" value="1"/>
</dbReference>
<dbReference type="InterPro" id="IPR011006">
    <property type="entry name" value="CheY-like_superfamily"/>
</dbReference>
<evidence type="ECO:0000313" key="4">
    <source>
        <dbReference type="Proteomes" id="UP000276309"/>
    </source>
</evidence>
<gene>
    <name evidence="3" type="ORF">D1013_10105</name>
</gene>
<dbReference type="OrthoDB" id="7631574at2"/>
<keyword evidence="1" id="KW-0597">Phosphoprotein</keyword>
<organism evidence="3 4">
    <name type="scientific">Euzebyella marina</name>
    <dbReference type="NCBI Taxonomy" id="1761453"/>
    <lineage>
        <taxon>Bacteria</taxon>
        <taxon>Pseudomonadati</taxon>
        <taxon>Bacteroidota</taxon>
        <taxon>Flavobacteriia</taxon>
        <taxon>Flavobacteriales</taxon>
        <taxon>Flavobacteriaceae</taxon>
        <taxon>Euzebyella</taxon>
    </lineage>
</organism>
<dbReference type="SMART" id="SM00448">
    <property type="entry name" value="REC"/>
    <property type="match status" value="1"/>
</dbReference>